<keyword evidence="3" id="KW-1185">Reference proteome</keyword>
<accession>A0ABQ7BRE6</accession>
<feature type="transmembrane region" description="Helical" evidence="1">
    <location>
        <begin position="64"/>
        <end position="88"/>
    </location>
</feature>
<dbReference type="Proteomes" id="UP000266723">
    <property type="component" value="Unassembled WGS sequence"/>
</dbReference>
<gene>
    <name evidence="2" type="ORF">DY000_02043475</name>
</gene>
<proteinExistence type="predicted"/>
<evidence type="ECO:0000313" key="2">
    <source>
        <dbReference type="EMBL" id="KAF3534625.1"/>
    </source>
</evidence>
<name>A0ABQ7BRE6_BRACR</name>
<sequence>MRVSLLDSMRSELSHGGICTRGCLRVELATTHFPLSPTETNMCLERGRLPTRAPPPSSGRLRSAWAWAWAWVLGLGSWVLGLGSWVLVEGLRPDKNILFRPS</sequence>
<dbReference type="EMBL" id="QGKV02001507">
    <property type="protein sequence ID" value="KAF3534625.1"/>
    <property type="molecule type" value="Genomic_DNA"/>
</dbReference>
<keyword evidence="1" id="KW-0812">Transmembrane</keyword>
<keyword evidence="1" id="KW-0472">Membrane</keyword>
<evidence type="ECO:0000313" key="3">
    <source>
        <dbReference type="Proteomes" id="UP000266723"/>
    </source>
</evidence>
<evidence type="ECO:0000256" key="1">
    <source>
        <dbReference type="SAM" id="Phobius"/>
    </source>
</evidence>
<organism evidence="2 3">
    <name type="scientific">Brassica cretica</name>
    <name type="common">Mustard</name>
    <dbReference type="NCBI Taxonomy" id="69181"/>
    <lineage>
        <taxon>Eukaryota</taxon>
        <taxon>Viridiplantae</taxon>
        <taxon>Streptophyta</taxon>
        <taxon>Embryophyta</taxon>
        <taxon>Tracheophyta</taxon>
        <taxon>Spermatophyta</taxon>
        <taxon>Magnoliopsida</taxon>
        <taxon>eudicotyledons</taxon>
        <taxon>Gunneridae</taxon>
        <taxon>Pentapetalae</taxon>
        <taxon>rosids</taxon>
        <taxon>malvids</taxon>
        <taxon>Brassicales</taxon>
        <taxon>Brassicaceae</taxon>
        <taxon>Brassiceae</taxon>
        <taxon>Brassica</taxon>
    </lineage>
</organism>
<reference evidence="2 3" key="1">
    <citation type="journal article" date="2020" name="BMC Genomics">
        <title>Intraspecific diversification of the crop wild relative Brassica cretica Lam. using demographic model selection.</title>
        <authorList>
            <person name="Kioukis A."/>
            <person name="Michalopoulou V.A."/>
            <person name="Briers L."/>
            <person name="Pirintsos S."/>
            <person name="Studholme D.J."/>
            <person name="Pavlidis P."/>
            <person name="Sarris P.F."/>
        </authorList>
    </citation>
    <scope>NUCLEOTIDE SEQUENCE [LARGE SCALE GENOMIC DNA]</scope>
    <source>
        <strain evidence="3">cv. PFS-1207/04</strain>
    </source>
</reference>
<protein>
    <submittedName>
        <fullName evidence="2">Uncharacterized protein</fullName>
    </submittedName>
</protein>
<comment type="caution">
    <text evidence="2">The sequence shown here is derived from an EMBL/GenBank/DDBJ whole genome shotgun (WGS) entry which is preliminary data.</text>
</comment>
<keyword evidence="1" id="KW-1133">Transmembrane helix</keyword>